<evidence type="ECO:0000256" key="1">
    <source>
        <dbReference type="SAM" id="Phobius"/>
    </source>
</evidence>
<keyword evidence="1" id="KW-0812">Transmembrane</keyword>
<dbReference type="Proteomes" id="UP000589626">
    <property type="component" value="Unassembled WGS sequence"/>
</dbReference>
<evidence type="ECO:0000313" key="2">
    <source>
        <dbReference type="EMBL" id="MBB3041642.1"/>
    </source>
</evidence>
<protein>
    <submittedName>
        <fullName evidence="2">Uncharacterized protein</fullName>
    </submittedName>
</protein>
<proteinExistence type="predicted"/>
<dbReference type="AlphaFoldDB" id="A0A7W4Z081"/>
<comment type="caution">
    <text evidence="2">The sequence shown here is derived from an EMBL/GenBank/DDBJ whole genome shotgun (WGS) entry which is preliminary data.</text>
</comment>
<organism evidence="2 3">
    <name type="scientific">Nocardioides soli</name>
    <dbReference type="NCBI Taxonomy" id="1036020"/>
    <lineage>
        <taxon>Bacteria</taxon>
        <taxon>Bacillati</taxon>
        <taxon>Actinomycetota</taxon>
        <taxon>Actinomycetes</taxon>
        <taxon>Propionibacteriales</taxon>
        <taxon>Nocardioidaceae</taxon>
        <taxon>Nocardioides</taxon>
    </lineage>
</organism>
<name>A0A7W4Z081_9ACTN</name>
<keyword evidence="1" id="KW-0472">Membrane</keyword>
<feature type="transmembrane region" description="Helical" evidence="1">
    <location>
        <begin position="26"/>
        <end position="47"/>
    </location>
</feature>
<gene>
    <name evidence="2" type="ORF">FHU40_001443</name>
</gene>
<keyword evidence="1" id="KW-1133">Transmembrane helix</keyword>
<reference evidence="2 3" key="1">
    <citation type="submission" date="2020-08" db="EMBL/GenBank/DDBJ databases">
        <title>Sequencing the genomes of 1000 actinobacteria strains.</title>
        <authorList>
            <person name="Klenk H.-P."/>
        </authorList>
    </citation>
    <scope>NUCLEOTIDE SEQUENCE [LARGE SCALE GENOMIC DNA]</scope>
    <source>
        <strain evidence="2 3">DSM 105498</strain>
    </source>
</reference>
<accession>A0A7W4Z081</accession>
<evidence type="ECO:0000313" key="3">
    <source>
        <dbReference type="Proteomes" id="UP000589626"/>
    </source>
</evidence>
<dbReference type="EMBL" id="JACHWR010000001">
    <property type="protein sequence ID" value="MBB3041642.1"/>
    <property type="molecule type" value="Genomic_DNA"/>
</dbReference>
<sequence>MPEAPEEIHSSFDRWDQRPALGRRGLVVMIGVVVVIAAVAFGVVSLVSRGTETQATAIKVPTSDWIPGQPGGSETIRGALAIDSRRCTYLRADDGSELWPVWPAGYYARIDDAGRVSLYDGGDRLVARDGESVQASGSYATAAAFAGQTCLPPDGDVAVVESEVSRLG</sequence>
<keyword evidence="3" id="KW-1185">Reference proteome</keyword>
<dbReference type="RefSeq" id="WP_183591522.1">
    <property type="nucleotide sequence ID" value="NZ_JACHWR010000001.1"/>
</dbReference>